<dbReference type="Proteomes" id="UP000622552">
    <property type="component" value="Unassembled WGS sequence"/>
</dbReference>
<name>A0A8J7GUC7_9ACTN</name>
<dbReference type="EMBL" id="JADOUF010000001">
    <property type="protein sequence ID" value="MBG6138614.1"/>
    <property type="molecule type" value="Genomic_DNA"/>
</dbReference>
<protein>
    <submittedName>
        <fullName evidence="1">Uncharacterized protein</fullName>
    </submittedName>
</protein>
<evidence type="ECO:0000313" key="1">
    <source>
        <dbReference type="EMBL" id="MBG6138614.1"/>
    </source>
</evidence>
<dbReference type="AlphaFoldDB" id="A0A8J7GUC7"/>
<accession>A0A8J7GUC7</accession>
<keyword evidence="2" id="KW-1185">Reference proteome</keyword>
<reference evidence="1" key="1">
    <citation type="submission" date="2020-11" db="EMBL/GenBank/DDBJ databases">
        <title>Sequencing the genomes of 1000 actinobacteria strains.</title>
        <authorList>
            <person name="Klenk H.-P."/>
        </authorList>
    </citation>
    <scope>NUCLEOTIDE SEQUENCE</scope>
    <source>
        <strain evidence="1">DSM 45356</strain>
    </source>
</reference>
<proteinExistence type="predicted"/>
<dbReference type="RefSeq" id="WP_197005353.1">
    <property type="nucleotide sequence ID" value="NZ_BONS01000025.1"/>
</dbReference>
<sequence>MLELSTDQRNLLSMCLVGLVDEYGPGDLDALIFRDPLGRFGVGPGPQAPAGCEPVVTRAMVDRLMVTHVFVPQDFQSPAQLASFVETLCQAVRLP</sequence>
<organism evidence="1 2">
    <name type="scientific">Longispora fulva</name>
    <dbReference type="NCBI Taxonomy" id="619741"/>
    <lineage>
        <taxon>Bacteria</taxon>
        <taxon>Bacillati</taxon>
        <taxon>Actinomycetota</taxon>
        <taxon>Actinomycetes</taxon>
        <taxon>Micromonosporales</taxon>
        <taxon>Micromonosporaceae</taxon>
        <taxon>Longispora</taxon>
    </lineage>
</organism>
<comment type="caution">
    <text evidence="1">The sequence shown here is derived from an EMBL/GenBank/DDBJ whole genome shotgun (WGS) entry which is preliminary data.</text>
</comment>
<gene>
    <name evidence="1" type="ORF">IW245_004808</name>
</gene>
<evidence type="ECO:0000313" key="2">
    <source>
        <dbReference type="Proteomes" id="UP000622552"/>
    </source>
</evidence>